<comment type="caution">
    <text evidence="1">The sequence shown here is derived from an EMBL/GenBank/DDBJ whole genome shotgun (WGS) entry which is preliminary data.</text>
</comment>
<protein>
    <submittedName>
        <fullName evidence="1">Uncharacterized protein</fullName>
    </submittedName>
</protein>
<accession>A0A2G2YA37</accession>
<dbReference type="Proteomes" id="UP000222542">
    <property type="component" value="Unassembled WGS sequence"/>
</dbReference>
<keyword evidence="2" id="KW-1185">Reference proteome</keyword>
<dbReference type="Gramene" id="PHT66594">
    <property type="protein sequence ID" value="PHT66594"/>
    <property type="gene ID" value="T459_31019"/>
</dbReference>
<dbReference type="PANTHER" id="PTHR48449">
    <property type="entry name" value="DUF1985 DOMAIN-CONTAINING PROTEIN"/>
    <property type="match status" value="1"/>
</dbReference>
<gene>
    <name evidence="1" type="ORF">T459_31019</name>
</gene>
<organism evidence="1 2">
    <name type="scientific">Capsicum annuum</name>
    <name type="common">Capsicum pepper</name>
    <dbReference type="NCBI Taxonomy" id="4072"/>
    <lineage>
        <taxon>Eukaryota</taxon>
        <taxon>Viridiplantae</taxon>
        <taxon>Streptophyta</taxon>
        <taxon>Embryophyta</taxon>
        <taxon>Tracheophyta</taxon>
        <taxon>Spermatophyta</taxon>
        <taxon>Magnoliopsida</taxon>
        <taxon>eudicotyledons</taxon>
        <taxon>Gunneridae</taxon>
        <taxon>Pentapetalae</taxon>
        <taxon>asterids</taxon>
        <taxon>lamiids</taxon>
        <taxon>Solanales</taxon>
        <taxon>Solanaceae</taxon>
        <taxon>Solanoideae</taxon>
        <taxon>Capsiceae</taxon>
        <taxon>Capsicum</taxon>
    </lineage>
</organism>
<dbReference type="AlphaFoldDB" id="A0A2G2YA37"/>
<evidence type="ECO:0000313" key="2">
    <source>
        <dbReference type="Proteomes" id="UP000222542"/>
    </source>
</evidence>
<reference evidence="1 2" key="1">
    <citation type="journal article" date="2014" name="Nat. Genet.">
        <title>Genome sequence of the hot pepper provides insights into the evolution of pungency in Capsicum species.</title>
        <authorList>
            <person name="Kim S."/>
            <person name="Park M."/>
            <person name="Yeom S.I."/>
            <person name="Kim Y.M."/>
            <person name="Lee J.M."/>
            <person name="Lee H.A."/>
            <person name="Seo E."/>
            <person name="Choi J."/>
            <person name="Cheong K."/>
            <person name="Kim K.T."/>
            <person name="Jung K."/>
            <person name="Lee G.W."/>
            <person name="Oh S.K."/>
            <person name="Bae C."/>
            <person name="Kim S.B."/>
            <person name="Lee H.Y."/>
            <person name="Kim S.Y."/>
            <person name="Kim M.S."/>
            <person name="Kang B.C."/>
            <person name="Jo Y.D."/>
            <person name="Yang H.B."/>
            <person name="Jeong H.J."/>
            <person name="Kang W.H."/>
            <person name="Kwon J.K."/>
            <person name="Shin C."/>
            <person name="Lim J.Y."/>
            <person name="Park J.H."/>
            <person name="Huh J.H."/>
            <person name="Kim J.S."/>
            <person name="Kim B.D."/>
            <person name="Cohen O."/>
            <person name="Paran I."/>
            <person name="Suh M.C."/>
            <person name="Lee S.B."/>
            <person name="Kim Y.K."/>
            <person name="Shin Y."/>
            <person name="Noh S.J."/>
            <person name="Park J."/>
            <person name="Seo Y.S."/>
            <person name="Kwon S.Y."/>
            <person name="Kim H.A."/>
            <person name="Park J.M."/>
            <person name="Kim H.J."/>
            <person name="Choi S.B."/>
            <person name="Bosland P.W."/>
            <person name="Reeves G."/>
            <person name="Jo S.H."/>
            <person name="Lee B.W."/>
            <person name="Cho H.T."/>
            <person name="Choi H.S."/>
            <person name="Lee M.S."/>
            <person name="Yu Y."/>
            <person name="Do Choi Y."/>
            <person name="Park B.S."/>
            <person name="van Deynze A."/>
            <person name="Ashrafi H."/>
            <person name="Hill T."/>
            <person name="Kim W.T."/>
            <person name="Pai H.S."/>
            <person name="Ahn H.K."/>
            <person name="Yeam I."/>
            <person name="Giovannoni J.J."/>
            <person name="Rose J.K."/>
            <person name="Sorensen I."/>
            <person name="Lee S.J."/>
            <person name="Kim R.W."/>
            <person name="Choi I.Y."/>
            <person name="Choi B.S."/>
            <person name="Lim J.S."/>
            <person name="Lee Y.H."/>
            <person name="Choi D."/>
        </authorList>
    </citation>
    <scope>NUCLEOTIDE SEQUENCE [LARGE SCALE GENOMIC DNA]</scope>
    <source>
        <strain evidence="2">cv. CM334</strain>
    </source>
</reference>
<proteinExistence type="predicted"/>
<evidence type="ECO:0000313" key="1">
    <source>
        <dbReference type="EMBL" id="PHT66594.1"/>
    </source>
</evidence>
<sequence>MMIHPHSGISQIEIQKGVPASNQVLGFTPGNFDYTELGFSENRSKKRNYPERLNILRQAFAVQDSNIQMDDWKEIEYIPKSSLEKNVNLIVKKRLSHNARIGSAHNINVVDMIKEVLKDEGIRIFRSTCFESFLDLLSCNFQGSIARCLMTLEVQHSYQDQLRVLVNNTVVMPRNLGYDIDHDFDELLIPKP</sequence>
<dbReference type="OMA" id="RIFRSTC"/>
<name>A0A2G2YA37_CAPAN</name>
<reference evidence="1 2" key="2">
    <citation type="journal article" date="2017" name="Genome Biol.">
        <title>New reference genome sequences of hot pepper reveal the massive evolution of plant disease-resistance genes by retroduplication.</title>
        <authorList>
            <person name="Kim S."/>
            <person name="Park J."/>
            <person name="Yeom S.I."/>
            <person name="Kim Y.M."/>
            <person name="Seo E."/>
            <person name="Kim K.T."/>
            <person name="Kim M.S."/>
            <person name="Lee J.M."/>
            <person name="Cheong K."/>
            <person name="Shin H.S."/>
            <person name="Kim S.B."/>
            <person name="Han K."/>
            <person name="Lee J."/>
            <person name="Park M."/>
            <person name="Lee H.A."/>
            <person name="Lee H.Y."/>
            <person name="Lee Y."/>
            <person name="Oh S."/>
            <person name="Lee J.H."/>
            <person name="Choi E."/>
            <person name="Choi E."/>
            <person name="Lee S.E."/>
            <person name="Jeon J."/>
            <person name="Kim H."/>
            <person name="Choi G."/>
            <person name="Song H."/>
            <person name="Lee J."/>
            <person name="Lee S.C."/>
            <person name="Kwon J.K."/>
            <person name="Lee H.Y."/>
            <person name="Koo N."/>
            <person name="Hong Y."/>
            <person name="Kim R.W."/>
            <person name="Kang W.H."/>
            <person name="Huh J.H."/>
            <person name="Kang B.C."/>
            <person name="Yang T.J."/>
            <person name="Lee Y.H."/>
            <person name="Bennetzen J.L."/>
            <person name="Choi D."/>
        </authorList>
    </citation>
    <scope>NUCLEOTIDE SEQUENCE [LARGE SCALE GENOMIC DNA]</scope>
    <source>
        <strain evidence="2">cv. CM334</strain>
    </source>
</reference>
<dbReference type="EMBL" id="AYRZ02000012">
    <property type="protein sequence ID" value="PHT66594.1"/>
    <property type="molecule type" value="Genomic_DNA"/>
</dbReference>
<dbReference type="PANTHER" id="PTHR48449:SF1">
    <property type="entry name" value="DUF1985 DOMAIN-CONTAINING PROTEIN"/>
    <property type="match status" value="1"/>
</dbReference>